<evidence type="ECO:0000256" key="6">
    <source>
        <dbReference type="SAM" id="Phobius"/>
    </source>
</evidence>
<dbReference type="GO" id="GO:0005886">
    <property type="term" value="C:plasma membrane"/>
    <property type="evidence" value="ECO:0007669"/>
    <property type="project" value="UniProtKB-SubCell"/>
</dbReference>
<keyword evidence="5 6" id="KW-0472">Membrane</keyword>
<accession>A0A9R1CRG5</accession>
<dbReference type="InterPro" id="IPR032816">
    <property type="entry name" value="VTT_dom"/>
</dbReference>
<keyword evidence="9" id="KW-1185">Reference proteome</keyword>
<evidence type="ECO:0000313" key="8">
    <source>
        <dbReference type="EMBL" id="MCQ4332334.1"/>
    </source>
</evidence>
<comment type="subcellular location">
    <subcellularLocation>
        <location evidence="1">Cell membrane</location>
        <topology evidence="1">Multi-pass membrane protein</topology>
    </subcellularLocation>
</comment>
<evidence type="ECO:0000256" key="2">
    <source>
        <dbReference type="ARBA" id="ARBA00022475"/>
    </source>
</evidence>
<dbReference type="InterPro" id="IPR015414">
    <property type="entry name" value="TMEM64"/>
</dbReference>
<feature type="transmembrane region" description="Helical" evidence="6">
    <location>
        <begin position="12"/>
        <end position="31"/>
    </location>
</feature>
<protein>
    <submittedName>
        <fullName evidence="8">VTT domain-containing protein</fullName>
    </submittedName>
</protein>
<evidence type="ECO:0000313" key="9">
    <source>
        <dbReference type="Proteomes" id="UP001139494"/>
    </source>
</evidence>
<feature type="transmembrane region" description="Helical" evidence="6">
    <location>
        <begin position="132"/>
        <end position="151"/>
    </location>
</feature>
<keyword evidence="2" id="KW-1003">Cell membrane</keyword>
<dbReference type="Pfam" id="PF09335">
    <property type="entry name" value="VTT_dom"/>
    <property type="match status" value="1"/>
</dbReference>
<name>A0A9R1CRG5_9EURY</name>
<feature type="transmembrane region" description="Helical" evidence="6">
    <location>
        <begin position="51"/>
        <end position="72"/>
    </location>
</feature>
<dbReference type="Proteomes" id="UP001139494">
    <property type="component" value="Unassembled WGS sequence"/>
</dbReference>
<dbReference type="PANTHER" id="PTHR12677">
    <property type="entry name" value="GOLGI APPARATUS MEMBRANE PROTEIN TVP38-RELATED"/>
    <property type="match status" value="1"/>
</dbReference>
<proteinExistence type="predicted"/>
<keyword evidence="4 6" id="KW-1133">Transmembrane helix</keyword>
<dbReference type="AlphaFoldDB" id="A0A9R1CRG5"/>
<dbReference type="RefSeq" id="WP_256028256.1">
    <property type="nucleotide sequence ID" value="NZ_JAHLKM010000002.1"/>
</dbReference>
<reference evidence="8" key="1">
    <citation type="journal article" date="2023" name="Front. Microbiol.">
        <title>Genomic-based phylogenetic and metabolic analyses of the genus Natronomonas, and description of Natronomonas aquatica sp. nov.</title>
        <authorList>
            <person name="Garcia-Roldan A."/>
            <person name="Duran-Viseras A."/>
            <person name="de la Haba R.R."/>
            <person name="Corral P."/>
            <person name="Sanchez-Porro C."/>
            <person name="Ventosa A."/>
        </authorList>
    </citation>
    <scope>NUCLEOTIDE SEQUENCE</scope>
    <source>
        <strain evidence="8">F2-12</strain>
    </source>
</reference>
<sequence>MQVFTSPRHRRIALAGLAGFTLGLAGLYLAIRTYLPFVFEPDELRVVVEQFGLIAPIVYIVAHTIQVVVMALPGYAMAVVGGILFGPFFGTAYTMVGVTLGSAIAFLIARLYGRPVVERLLHENALEKFDTFTQQAGVPGLFLFVLIPVLPEDVISFVAGLSHFRLPVFVAVVFLGRLPAAAVAVLAGDGIAASQFLEASLWISSLVSASVVTYYYREEILEQISASGW</sequence>
<comment type="caution">
    <text evidence="8">The sequence shown here is derived from an EMBL/GenBank/DDBJ whole genome shotgun (WGS) entry which is preliminary data.</text>
</comment>
<evidence type="ECO:0000256" key="1">
    <source>
        <dbReference type="ARBA" id="ARBA00004651"/>
    </source>
</evidence>
<gene>
    <name evidence="8" type="ORF">KM295_02290</name>
</gene>
<feature type="transmembrane region" description="Helical" evidence="6">
    <location>
        <begin position="84"/>
        <end position="112"/>
    </location>
</feature>
<evidence type="ECO:0000259" key="7">
    <source>
        <dbReference type="Pfam" id="PF09335"/>
    </source>
</evidence>
<keyword evidence="3 6" id="KW-0812">Transmembrane</keyword>
<evidence type="ECO:0000256" key="4">
    <source>
        <dbReference type="ARBA" id="ARBA00022989"/>
    </source>
</evidence>
<feature type="transmembrane region" description="Helical" evidence="6">
    <location>
        <begin position="163"/>
        <end position="187"/>
    </location>
</feature>
<organism evidence="8 9">
    <name type="scientific">Natronomonas aquatica</name>
    <dbReference type="NCBI Taxonomy" id="2841590"/>
    <lineage>
        <taxon>Archaea</taxon>
        <taxon>Methanobacteriati</taxon>
        <taxon>Methanobacteriota</taxon>
        <taxon>Stenosarchaea group</taxon>
        <taxon>Halobacteria</taxon>
        <taxon>Halobacteriales</taxon>
        <taxon>Natronomonadaceae</taxon>
        <taxon>Natronomonas</taxon>
    </lineage>
</organism>
<evidence type="ECO:0000256" key="3">
    <source>
        <dbReference type="ARBA" id="ARBA00022692"/>
    </source>
</evidence>
<evidence type="ECO:0000256" key="5">
    <source>
        <dbReference type="ARBA" id="ARBA00023136"/>
    </source>
</evidence>
<dbReference type="EMBL" id="JAHLKM010000002">
    <property type="protein sequence ID" value="MCQ4332334.1"/>
    <property type="molecule type" value="Genomic_DNA"/>
</dbReference>
<feature type="domain" description="VTT" evidence="7">
    <location>
        <begin position="72"/>
        <end position="189"/>
    </location>
</feature>
<dbReference type="PANTHER" id="PTHR12677:SF59">
    <property type="entry name" value="GOLGI APPARATUS MEMBRANE PROTEIN TVP38-RELATED"/>
    <property type="match status" value="1"/>
</dbReference>